<evidence type="ECO:0000313" key="2">
    <source>
        <dbReference type="Proteomes" id="UP000186341"/>
    </source>
</evidence>
<sequence length="137" mass="15833">MEDEIMKTTVTRQNIIEKINQLFVTSQEFKAIRDDYSVKIHTVDRDGSIALVDDHILTLESTHLKTGETDFFLHFDMNEDDELENKIQPFLDFLKSDHSEESKTICRSCYKTPLKVYFCCTGGVTSSYIAHMLNDKA</sequence>
<organism evidence="1 2">
    <name type="scientific">Ileibacterium valens</name>
    <dbReference type="NCBI Taxonomy" id="1862668"/>
    <lineage>
        <taxon>Bacteria</taxon>
        <taxon>Bacillati</taxon>
        <taxon>Bacillota</taxon>
        <taxon>Erysipelotrichia</taxon>
        <taxon>Erysipelotrichales</taxon>
        <taxon>Erysipelotrichaceae</taxon>
        <taxon>Ileibacterium</taxon>
    </lineage>
</organism>
<keyword evidence="2" id="KW-1185">Reference proteome</keyword>
<reference evidence="1 2" key="1">
    <citation type="submission" date="2016-11" db="EMBL/GenBank/DDBJ databases">
        <title>Description of two novel members of the family Erysipelotrichaceae: Ileibacterium lipovorans gen. nov., sp. nov. and Dubosiella newyorkensis, gen. nov., sp. nov.</title>
        <authorList>
            <person name="Cox L.M."/>
            <person name="Sohn J."/>
            <person name="Tyrrell K.L."/>
            <person name="Citron D.M."/>
            <person name="Lawson P.A."/>
            <person name="Patel N.B."/>
            <person name="Iizumi T."/>
            <person name="Perez-Perez G.I."/>
            <person name="Goldstein E.J."/>
            <person name="Blaser M.J."/>
        </authorList>
    </citation>
    <scope>NUCLEOTIDE SEQUENCE [LARGE SCALE GENOMIC DNA]</scope>
    <source>
        <strain evidence="1 2">NYU-BL-A3</strain>
    </source>
</reference>
<dbReference type="AlphaFoldDB" id="A0A1U7NJG9"/>
<dbReference type="Proteomes" id="UP000186341">
    <property type="component" value="Unassembled WGS sequence"/>
</dbReference>
<name>A0A1U7NJG9_9FIRM</name>
<comment type="caution">
    <text evidence="1">The sequence shown here is derived from an EMBL/GenBank/DDBJ whole genome shotgun (WGS) entry which is preliminary data.</text>
</comment>
<dbReference type="EMBL" id="MPJW01000011">
    <property type="protein sequence ID" value="OLU43351.1"/>
    <property type="molecule type" value="Genomic_DNA"/>
</dbReference>
<accession>A0A1U7NJG9</accession>
<proteinExistence type="predicted"/>
<protein>
    <submittedName>
        <fullName evidence="1">Uncharacterized protein</fullName>
    </submittedName>
</protein>
<gene>
    <name evidence="1" type="ORF">BO222_00240</name>
</gene>
<evidence type="ECO:0000313" key="1">
    <source>
        <dbReference type="EMBL" id="OLU43351.1"/>
    </source>
</evidence>